<dbReference type="InterPro" id="IPR036866">
    <property type="entry name" value="RibonucZ/Hydroxyglut_hydro"/>
</dbReference>
<evidence type="ECO:0000256" key="4">
    <source>
        <dbReference type="ARBA" id="ARBA00022833"/>
    </source>
</evidence>
<dbReference type="PANTHER" id="PTHR46233">
    <property type="entry name" value="HYDROXYACYLGLUTATHIONE HYDROLASE GLOC"/>
    <property type="match status" value="1"/>
</dbReference>
<dbReference type="InterPro" id="IPR001279">
    <property type="entry name" value="Metallo-B-lactamas"/>
</dbReference>
<name>A0A841I2L6_9DEIO</name>
<organism evidence="6 7">
    <name type="scientific">Deinobacterium chartae</name>
    <dbReference type="NCBI Taxonomy" id="521158"/>
    <lineage>
        <taxon>Bacteria</taxon>
        <taxon>Thermotogati</taxon>
        <taxon>Deinococcota</taxon>
        <taxon>Deinococci</taxon>
        <taxon>Deinococcales</taxon>
        <taxon>Deinococcaceae</taxon>
        <taxon>Deinobacterium</taxon>
    </lineage>
</organism>
<dbReference type="PANTHER" id="PTHR46233:SF3">
    <property type="entry name" value="HYDROXYACYLGLUTATHIONE HYDROLASE GLOC"/>
    <property type="match status" value="1"/>
</dbReference>
<evidence type="ECO:0000313" key="7">
    <source>
        <dbReference type="Proteomes" id="UP000569951"/>
    </source>
</evidence>
<keyword evidence="2" id="KW-0479">Metal-binding</keyword>
<keyword evidence="3 6" id="KW-0378">Hydrolase</keyword>
<dbReference type="InterPro" id="IPR051453">
    <property type="entry name" value="MBL_Glyoxalase_II"/>
</dbReference>
<dbReference type="CDD" id="cd06262">
    <property type="entry name" value="metallo-hydrolase-like_MBL-fold"/>
    <property type="match status" value="1"/>
</dbReference>
<evidence type="ECO:0000256" key="3">
    <source>
        <dbReference type="ARBA" id="ARBA00022801"/>
    </source>
</evidence>
<dbReference type="SMART" id="SM00849">
    <property type="entry name" value="Lactamase_B"/>
    <property type="match status" value="1"/>
</dbReference>
<dbReference type="AlphaFoldDB" id="A0A841I2L6"/>
<proteinExistence type="predicted"/>
<dbReference type="GO" id="GO:0046872">
    <property type="term" value="F:metal ion binding"/>
    <property type="evidence" value="ECO:0007669"/>
    <property type="project" value="UniProtKB-KW"/>
</dbReference>
<keyword evidence="7" id="KW-1185">Reference proteome</keyword>
<dbReference type="Gene3D" id="3.60.15.10">
    <property type="entry name" value="Ribonuclease Z/Hydroxyacylglutathione hydrolase-like"/>
    <property type="match status" value="1"/>
</dbReference>
<evidence type="ECO:0000313" key="6">
    <source>
        <dbReference type="EMBL" id="MBB6098165.1"/>
    </source>
</evidence>
<evidence type="ECO:0000259" key="5">
    <source>
        <dbReference type="SMART" id="SM00849"/>
    </source>
</evidence>
<comment type="cofactor">
    <cofactor evidence="1">
        <name>Zn(2+)</name>
        <dbReference type="ChEBI" id="CHEBI:29105"/>
    </cofactor>
</comment>
<dbReference type="Proteomes" id="UP000569951">
    <property type="component" value="Unassembled WGS sequence"/>
</dbReference>
<comment type="caution">
    <text evidence="6">The sequence shown here is derived from an EMBL/GenBank/DDBJ whole genome shotgun (WGS) entry which is preliminary data.</text>
</comment>
<gene>
    <name evidence="6" type="ORF">HNR42_001590</name>
</gene>
<reference evidence="6 7" key="1">
    <citation type="submission" date="2020-08" db="EMBL/GenBank/DDBJ databases">
        <title>Genomic Encyclopedia of Type Strains, Phase IV (KMG-IV): sequencing the most valuable type-strain genomes for metagenomic binning, comparative biology and taxonomic classification.</title>
        <authorList>
            <person name="Goeker M."/>
        </authorList>
    </citation>
    <scope>NUCLEOTIDE SEQUENCE [LARGE SCALE GENOMIC DNA]</scope>
    <source>
        <strain evidence="6 7">DSM 21458</strain>
    </source>
</reference>
<evidence type="ECO:0000256" key="2">
    <source>
        <dbReference type="ARBA" id="ARBA00022723"/>
    </source>
</evidence>
<feature type="domain" description="Metallo-beta-lactamase" evidence="5">
    <location>
        <begin position="28"/>
        <end position="204"/>
    </location>
</feature>
<dbReference type="EMBL" id="JACHHG010000005">
    <property type="protein sequence ID" value="MBB6098165.1"/>
    <property type="molecule type" value="Genomic_DNA"/>
</dbReference>
<dbReference type="RefSeq" id="WP_246351251.1">
    <property type="nucleotide sequence ID" value="NZ_JACHHG010000005.1"/>
</dbReference>
<dbReference type="GO" id="GO:0016787">
    <property type="term" value="F:hydrolase activity"/>
    <property type="evidence" value="ECO:0007669"/>
    <property type="project" value="UniProtKB-KW"/>
</dbReference>
<dbReference type="SUPFAM" id="SSF56281">
    <property type="entry name" value="Metallo-hydrolase/oxidoreductase"/>
    <property type="match status" value="1"/>
</dbReference>
<dbReference type="Pfam" id="PF00753">
    <property type="entry name" value="Lactamase_B"/>
    <property type="match status" value="1"/>
</dbReference>
<sequence>MSLPRMSAHDRLEFGSLTVERLVTGAVQENTYLIYGQDRQGFVVDPGADAGRILAAIENARMQPRAILLTHAHFDHIGAVEPLRRELGLSVYLDPRDLEIYRHGAVLAERWNLPFEQPADPDGPLTENQVWQAGDVQLTVRPLPGHAPGHVVLLAEGLVLAGDTLFAGSIGRTDLPGGDLELLLQGIRRELLSLPDRTWVLSGHGPQTTVGHERLNNSFLT</sequence>
<protein>
    <submittedName>
        <fullName evidence="6">Glyoxylase-like metal-dependent hydrolase (Beta-lactamase superfamily II)</fullName>
    </submittedName>
</protein>
<accession>A0A841I2L6</accession>
<evidence type="ECO:0000256" key="1">
    <source>
        <dbReference type="ARBA" id="ARBA00001947"/>
    </source>
</evidence>
<keyword evidence="4" id="KW-0862">Zinc</keyword>